<gene>
    <name evidence="7" type="ORF">E2562_017358</name>
</gene>
<dbReference type="PANTHER" id="PTHR19338:SF53">
    <property type="entry name" value="RX N-TERMINAL DOMAIN-CONTAINING PROTEIN"/>
    <property type="match status" value="1"/>
</dbReference>
<keyword evidence="5" id="KW-0611">Plant defense</keyword>
<dbReference type="CDD" id="cd14798">
    <property type="entry name" value="RX-CC_like"/>
    <property type="match status" value="1"/>
</dbReference>
<dbReference type="GO" id="GO:0000166">
    <property type="term" value="F:nucleotide binding"/>
    <property type="evidence" value="ECO:0007669"/>
    <property type="project" value="UniProtKB-KW"/>
</dbReference>
<evidence type="ECO:0000313" key="7">
    <source>
        <dbReference type="EMBL" id="KAF0907417.1"/>
    </source>
</evidence>
<feature type="domain" description="Disease resistance N-terminal" evidence="6">
    <location>
        <begin position="7"/>
        <end position="91"/>
    </location>
</feature>
<evidence type="ECO:0000256" key="5">
    <source>
        <dbReference type="ARBA" id="ARBA00022821"/>
    </source>
</evidence>
<evidence type="ECO:0000256" key="4">
    <source>
        <dbReference type="ARBA" id="ARBA00022741"/>
    </source>
</evidence>
<keyword evidence="2" id="KW-0433">Leucine-rich repeat</keyword>
<reference evidence="7 8" key="1">
    <citation type="submission" date="2019-11" db="EMBL/GenBank/DDBJ databases">
        <title>Whole genome sequence of Oryza granulata.</title>
        <authorList>
            <person name="Li W."/>
        </authorList>
    </citation>
    <scope>NUCLEOTIDE SEQUENCE [LARGE SCALE GENOMIC DNA]</scope>
    <source>
        <strain evidence="8">cv. Menghai</strain>
        <tissue evidence="7">Leaf</tissue>
    </source>
</reference>
<sequence>MEVVTGAMGTLLPKLGNLLAEEYKLHKNLRGEIMFLKAELESMETALLKISEAPIDQPPDSQVKLWARDVRDLSYDIEDTVDKFRARIGNHVPNKLHSFRGFIDRSMYLLTMAKLRHKIGTNIKEIKTRIEDVSERRDRYKVDVSLTPNMDKIFKNMLHQFDKEKYRNINEASWGEAQLINELREFLQDRRRSFLADGAPHTLAWSSFSHHTILVLHLDSGLMLSPAVPASITTPRAPCTGVIVLPLFQPCCPSRLPYQPVSPVSPILAMSEDAKAAIRRQIQMNPNNPKLDLF</sequence>
<dbReference type="Pfam" id="PF18052">
    <property type="entry name" value="Rx_N"/>
    <property type="match status" value="1"/>
</dbReference>
<dbReference type="EMBL" id="SPHZ02000007">
    <property type="protein sequence ID" value="KAF0907417.1"/>
    <property type="molecule type" value="Genomic_DNA"/>
</dbReference>
<protein>
    <recommendedName>
        <fullName evidence="6">Disease resistance N-terminal domain-containing protein</fullName>
    </recommendedName>
</protein>
<keyword evidence="8" id="KW-1185">Reference proteome</keyword>
<accession>A0A6G1D4W2</accession>
<dbReference type="InterPro" id="IPR038005">
    <property type="entry name" value="RX-like_CC"/>
</dbReference>
<evidence type="ECO:0000259" key="6">
    <source>
        <dbReference type="Pfam" id="PF18052"/>
    </source>
</evidence>
<proteinExistence type="inferred from homology"/>
<organism evidence="7 8">
    <name type="scientific">Oryza meyeriana var. granulata</name>
    <dbReference type="NCBI Taxonomy" id="110450"/>
    <lineage>
        <taxon>Eukaryota</taxon>
        <taxon>Viridiplantae</taxon>
        <taxon>Streptophyta</taxon>
        <taxon>Embryophyta</taxon>
        <taxon>Tracheophyta</taxon>
        <taxon>Spermatophyta</taxon>
        <taxon>Magnoliopsida</taxon>
        <taxon>Liliopsida</taxon>
        <taxon>Poales</taxon>
        <taxon>Poaceae</taxon>
        <taxon>BOP clade</taxon>
        <taxon>Oryzoideae</taxon>
        <taxon>Oryzeae</taxon>
        <taxon>Oryzinae</taxon>
        <taxon>Oryza</taxon>
        <taxon>Oryza meyeriana</taxon>
    </lineage>
</organism>
<dbReference type="AlphaFoldDB" id="A0A6G1D4W2"/>
<evidence type="ECO:0000313" key="8">
    <source>
        <dbReference type="Proteomes" id="UP000479710"/>
    </source>
</evidence>
<dbReference type="OrthoDB" id="679730at2759"/>
<dbReference type="GO" id="GO:0006952">
    <property type="term" value="P:defense response"/>
    <property type="evidence" value="ECO:0007669"/>
    <property type="project" value="UniProtKB-KW"/>
</dbReference>
<comment type="caution">
    <text evidence="7">The sequence shown here is derived from an EMBL/GenBank/DDBJ whole genome shotgun (WGS) entry which is preliminary data.</text>
</comment>
<dbReference type="Proteomes" id="UP000479710">
    <property type="component" value="Unassembled WGS sequence"/>
</dbReference>
<evidence type="ECO:0000256" key="2">
    <source>
        <dbReference type="ARBA" id="ARBA00022614"/>
    </source>
</evidence>
<comment type="similarity">
    <text evidence="1">Belongs to the disease resistance NB-LRR family.</text>
</comment>
<dbReference type="PANTHER" id="PTHR19338">
    <property type="entry name" value="TRANSLOCASE OF INNER MITOCHONDRIAL MEMBRANE 13 HOMOLOG"/>
    <property type="match status" value="1"/>
</dbReference>
<evidence type="ECO:0000256" key="3">
    <source>
        <dbReference type="ARBA" id="ARBA00022737"/>
    </source>
</evidence>
<dbReference type="InterPro" id="IPR041118">
    <property type="entry name" value="Rx_N"/>
</dbReference>
<keyword evidence="4" id="KW-0547">Nucleotide-binding</keyword>
<keyword evidence="3" id="KW-0677">Repeat</keyword>
<dbReference type="Gene3D" id="1.20.5.4130">
    <property type="match status" value="1"/>
</dbReference>
<name>A0A6G1D4W2_9ORYZ</name>
<evidence type="ECO:0000256" key="1">
    <source>
        <dbReference type="ARBA" id="ARBA00008894"/>
    </source>
</evidence>